<proteinExistence type="inferred from homology"/>
<dbReference type="PRINTS" id="PR00971">
    <property type="entry name" value="RIBOSOMALS10"/>
</dbReference>
<evidence type="ECO:0000313" key="7">
    <source>
        <dbReference type="Proteomes" id="UP000019112"/>
    </source>
</evidence>
<gene>
    <name evidence="4" type="primary">rpsJ</name>
    <name evidence="6" type="ORF">P618_200603</name>
</gene>
<organism evidence="6 7">
    <name type="scientific">Holospora obtusa F1</name>
    <dbReference type="NCBI Taxonomy" id="1399147"/>
    <lineage>
        <taxon>Bacteria</taxon>
        <taxon>Pseudomonadati</taxon>
        <taxon>Pseudomonadota</taxon>
        <taxon>Alphaproteobacteria</taxon>
        <taxon>Holosporales</taxon>
        <taxon>Holosporaceae</taxon>
        <taxon>Holospora</taxon>
    </lineage>
</organism>
<dbReference type="AlphaFoldDB" id="W6TEJ5"/>
<dbReference type="STRING" id="1399147.P618_200603"/>
<name>W6TEJ5_HOLOB</name>
<evidence type="ECO:0000256" key="4">
    <source>
        <dbReference type="HAMAP-Rule" id="MF_00508"/>
    </source>
</evidence>
<reference evidence="6 7" key="1">
    <citation type="journal article" date="2014" name="FEMS Microbiol. Lett.">
        <title>Draft genome sequences of three Holospora species (Holospora obtusa, Holospora undulata, and Holospora elegans), endonuclear symbiotic bacteria of the ciliate Paramecium caudatum.</title>
        <authorList>
            <person name="Dohra H."/>
            <person name="Tanaka K."/>
            <person name="Suzuki T."/>
            <person name="Fujishima M."/>
            <person name="Suzuki H."/>
        </authorList>
    </citation>
    <scope>NUCLEOTIDE SEQUENCE [LARGE SCALE GENOMIC DNA]</scope>
    <source>
        <strain evidence="6 7">F1</strain>
    </source>
</reference>
<dbReference type="SMART" id="SM01403">
    <property type="entry name" value="Ribosomal_S10"/>
    <property type="match status" value="1"/>
</dbReference>
<dbReference type="InterPro" id="IPR027486">
    <property type="entry name" value="Ribosomal_uS10_dom"/>
</dbReference>
<dbReference type="eggNOG" id="COG0051">
    <property type="taxonomic scope" value="Bacteria"/>
</dbReference>
<dbReference type="Gene3D" id="3.30.70.600">
    <property type="entry name" value="Ribosomal protein S10 domain"/>
    <property type="match status" value="1"/>
</dbReference>
<evidence type="ECO:0000256" key="1">
    <source>
        <dbReference type="ARBA" id="ARBA00007102"/>
    </source>
</evidence>
<keyword evidence="7" id="KW-1185">Reference proteome</keyword>
<evidence type="ECO:0000256" key="3">
    <source>
        <dbReference type="ARBA" id="ARBA00023274"/>
    </source>
</evidence>
<feature type="domain" description="Small ribosomal subunit protein uS10" evidence="5">
    <location>
        <begin position="8"/>
        <end position="105"/>
    </location>
</feature>
<comment type="caution">
    <text evidence="6">The sequence shown here is derived from an EMBL/GenBank/DDBJ whole genome shotgun (WGS) entry which is preliminary data.</text>
</comment>
<dbReference type="GO" id="GO:0000049">
    <property type="term" value="F:tRNA binding"/>
    <property type="evidence" value="ECO:0007669"/>
    <property type="project" value="UniProtKB-UniRule"/>
</dbReference>
<keyword evidence="3 4" id="KW-0687">Ribonucleoprotein</keyword>
<dbReference type="PANTHER" id="PTHR11700">
    <property type="entry name" value="30S RIBOSOMAL PROTEIN S10 FAMILY MEMBER"/>
    <property type="match status" value="1"/>
</dbReference>
<dbReference type="Proteomes" id="UP000019112">
    <property type="component" value="Unassembled WGS sequence"/>
</dbReference>
<dbReference type="NCBIfam" id="TIGR01049">
    <property type="entry name" value="rpsJ_bact"/>
    <property type="match status" value="1"/>
</dbReference>
<keyword evidence="2 4" id="KW-0689">Ribosomal protein</keyword>
<dbReference type="SUPFAM" id="SSF54999">
    <property type="entry name" value="Ribosomal protein S10"/>
    <property type="match status" value="1"/>
</dbReference>
<dbReference type="GO" id="GO:1990904">
    <property type="term" value="C:ribonucleoprotein complex"/>
    <property type="evidence" value="ECO:0007669"/>
    <property type="project" value="UniProtKB-KW"/>
</dbReference>
<dbReference type="GO" id="GO:0006412">
    <property type="term" value="P:translation"/>
    <property type="evidence" value="ECO:0007669"/>
    <property type="project" value="UniProtKB-UniRule"/>
</dbReference>
<dbReference type="InterPro" id="IPR001848">
    <property type="entry name" value="Ribosomal_uS10"/>
</dbReference>
<comment type="function">
    <text evidence="4">Involved in the binding of tRNA to the ribosomes.</text>
</comment>
<evidence type="ECO:0000256" key="2">
    <source>
        <dbReference type="ARBA" id="ARBA00022980"/>
    </source>
</evidence>
<sequence>MSGSQKITMYLRSYDSASLARAVSSIVETASRSGAKVSGPIPFPKRVRKFTVLRSPFANKEARDQFEIDSYCRLVILEIPEQFSSTVIEALKLLDLGSNVDVQIKAG</sequence>
<comment type="subunit">
    <text evidence="4">Part of the 30S ribosomal subunit.</text>
</comment>
<evidence type="ECO:0000259" key="5">
    <source>
        <dbReference type="SMART" id="SM01403"/>
    </source>
</evidence>
<evidence type="ECO:0000313" key="6">
    <source>
        <dbReference type="EMBL" id="ETZ07209.1"/>
    </source>
</evidence>
<dbReference type="RefSeq" id="WP_021827267.1">
    <property type="nucleotide sequence ID" value="NZ_AWTR02000059.1"/>
</dbReference>
<dbReference type="InterPro" id="IPR036838">
    <property type="entry name" value="Ribosomal_uS10_dom_sf"/>
</dbReference>
<dbReference type="HAMAP" id="MF_00508">
    <property type="entry name" value="Ribosomal_uS10"/>
    <property type="match status" value="1"/>
</dbReference>
<dbReference type="EMBL" id="AWTR02000059">
    <property type="protein sequence ID" value="ETZ07209.1"/>
    <property type="molecule type" value="Genomic_DNA"/>
</dbReference>
<accession>W6TEJ5</accession>
<dbReference type="Pfam" id="PF00338">
    <property type="entry name" value="Ribosomal_S10"/>
    <property type="match status" value="1"/>
</dbReference>
<protein>
    <recommendedName>
        <fullName evidence="4">Small ribosomal subunit protein uS10</fullName>
    </recommendedName>
</protein>
<dbReference type="GO" id="GO:0005840">
    <property type="term" value="C:ribosome"/>
    <property type="evidence" value="ECO:0007669"/>
    <property type="project" value="UniProtKB-KW"/>
</dbReference>
<comment type="similarity">
    <text evidence="1 4">Belongs to the universal ribosomal protein uS10 family.</text>
</comment>
<dbReference type="GO" id="GO:0003735">
    <property type="term" value="F:structural constituent of ribosome"/>
    <property type="evidence" value="ECO:0007669"/>
    <property type="project" value="InterPro"/>
</dbReference>
<dbReference type="NCBIfam" id="NF001861">
    <property type="entry name" value="PRK00596.1"/>
    <property type="match status" value="1"/>
</dbReference>